<accession>A3XIZ8</accession>
<dbReference type="AlphaFoldDB" id="A3XIZ8"/>
<dbReference type="HOGENOM" id="CLU_041255_0_0_10"/>
<dbReference type="OrthoDB" id="7541663at2"/>
<dbReference type="Pfam" id="PF12686">
    <property type="entry name" value="DUF3800"/>
    <property type="match status" value="1"/>
</dbReference>
<dbReference type="eggNOG" id="ENOG502ZMFW">
    <property type="taxonomic scope" value="Bacteria"/>
</dbReference>
<keyword evidence="2" id="KW-1185">Reference proteome</keyword>
<dbReference type="EMBL" id="AANC01000002">
    <property type="protein sequence ID" value="EAQ50477.1"/>
    <property type="molecule type" value="Genomic_DNA"/>
</dbReference>
<evidence type="ECO:0000313" key="2">
    <source>
        <dbReference type="Proteomes" id="UP000001601"/>
    </source>
</evidence>
<dbReference type="InterPro" id="IPR024524">
    <property type="entry name" value="DUF3800"/>
</dbReference>
<name>A3XIZ8_LEEBM</name>
<reference evidence="1 2" key="1">
    <citation type="journal article" date="2007" name="Nature">
        <title>Light stimulates growth of proteorhodopsin-containing marine Flavobacteria.</title>
        <authorList>
            <person name="Gomez-Consarnau L."/>
            <person name="Gonzalez J.M."/>
            <person name="Coll-Llado M."/>
            <person name="Gourdon P."/>
            <person name="Pascher T."/>
            <person name="Neutze R."/>
            <person name="Pedros-Alio C."/>
            <person name="Pinhassi J."/>
        </authorList>
    </citation>
    <scope>NUCLEOTIDE SEQUENCE [LARGE SCALE GENOMIC DNA]</scope>
    <source>
        <strain evidence="1 2">MED217</strain>
    </source>
</reference>
<dbReference type="STRING" id="398720.MED217_05577"/>
<gene>
    <name evidence="1" type="ORF">MED217_05577</name>
</gene>
<comment type="caution">
    <text evidence="1">The sequence shown here is derived from an EMBL/GenBank/DDBJ whole genome shotgun (WGS) entry which is preliminary data.</text>
</comment>
<dbReference type="RefSeq" id="WP_009779501.1">
    <property type="nucleotide sequence ID" value="NZ_CH672395.1"/>
</dbReference>
<proteinExistence type="predicted"/>
<organism evidence="1 2">
    <name type="scientific">Leeuwenhoekiella blandensis (strain CECT 7118 / CCUG 51940 / KCTC 22103 / MED217)</name>
    <name type="common">Flavobacterium sp. (strain MED217)</name>
    <dbReference type="NCBI Taxonomy" id="398720"/>
    <lineage>
        <taxon>Bacteria</taxon>
        <taxon>Pseudomonadati</taxon>
        <taxon>Bacteroidota</taxon>
        <taxon>Flavobacteriia</taxon>
        <taxon>Flavobacteriales</taxon>
        <taxon>Flavobacteriaceae</taxon>
        <taxon>Leeuwenhoekiella</taxon>
    </lineage>
</organism>
<evidence type="ECO:0008006" key="3">
    <source>
        <dbReference type="Google" id="ProtNLM"/>
    </source>
</evidence>
<evidence type="ECO:0000313" key="1">
    <source>
        <dbReference type="EMBL" id="EAQ50477.1"/>
    </source>
</evidence>
<dbReference type="Proteomes" id="UP000001601">
    <property type="component" value="Unassembled WGS sequence"/>
</dbReference>
<protein>
    <recommendedName>
        <fullName evidence="3">DUF3800 domain-containing protein</fullName>
    </recommendedName>
</protein>
<sequence>MDFPINKIRDGQKSLAPHINFDGKYHFFYDESNNPRKLYTKETDFNSSITGSFVLGGIVDAGNVFNFKELKDSLQLQKNVKEIKFKHLASGDFISCLNSQKINTYLQFIDNEDILVHLSSINLLYYSIVDIVDSALMNRKELLDRGPHFIAELKDVMHQVLREHLDETRALFFDFKYPNISEEDIPEFIIKIIAITSYDNENVKNQKSLKILKEILDFSGMERKMPFLGGEKDNMLIEEFYQFYIKQIYMFKNSTHTFDNEDAIQKIIGRFNLIDGKRTLNNYVFKDSKSEIMIQFSDIIVGLTSKYHSFINNHPEKLIISEFEKLNDLQKSNLQLYVKIISKSDNHNPGFFHQITGTTEQSRMHTLNTLIEQE</sequence>